<dbReference type="GO" id="GO:0003723">
    <property type="term" value="F:RNA binding"/>
    <property type="evidence" value="ECO:0007669"/>
    <property type="project" value="TreeGrafter"/>
</dbReference>
<evidence type="ECO:0000256" key="2">
    <source>
        <dbReference type="ARBA" id="ARBA00005904"/>
    </source>
</evidence>
<name>A0AAV2EEY0_9ROSI</name>
<dbReference type="InterPro" id="IPR029188">
    <property type="entry name" value="Rrp14_N"/>
</dbReference>
<dbReference type="GO" id="GO:0042273">
    <property type="term" value="P:ribosomal large subunit biogenesis"/>
    <property type="evidence" value="ECO:0007669"/>
    <property type="project" value="TreeGrafter"/>
</dbReference>
<feature type="compositionally biased region" description="Basic residues" evidence="4">
    <location>
        <begin position="334"/>
        <end position="346"/>
    </location>
</feature>
<feature type="compositionally biased region" description="Basic and acidic residues" evidence="4">
    <location>
        <begin position="63"/>
        <end position="83"/>
    </location>
</feature>
<dbReference type="AlphaFoldDB" id="A0AAV2EEY0"/>
<dbReference type="Proteomes" id="UP001497516">
    <property type="component" value="Chromosome 4"/>
</dbReference>
<comment type="subcellular location">
    <subcellularLocation>
        <location evidence="1">Nucleus</location>
    </subcellularLocation>
</comment>
<dbReference type="GO" id="GO:0042274">
    <property type="term" value="P:ribosomal small subunit biogenesis"/>
    <property type="evidence" value="ECO:0007669"/>
    <property type="project" value="TreeGrafter"/>
</dbReference>
<feature type="domain" description="Ribosomal RNA-processing protein 14/surfeit locus protein 6 C-terminal" evidence="5">
    <location>
        <begin position="158"/>
        <end position="337"/>
    </location>
</feature>
<dbReference type="Pfam" id="PF15459">
    <property type="entry name" value="RRP14"/>
    <property type="match status" value="1"/>
</dbReference>
<evidence type="ECO:0000256" key="1">
    <source>
        <dbReference type="ARBA" id="ARBA00004123"/>
    </source>
</evidence>
<feature type="compositionally biased region" description="Basic and acidic residues" evidence="4">
    <location>
        <begin position="299"/>
        <end position="323"/>
    </location>
</feature>
<dbReference type="PANTHER" id="PTHR14369:SF0">
    <property type="entry name" value="SURFEIT LOCUS PROTEIN 6"/>
    <property type="match status" value="1"/>
</dbReference>
<keyword evidence="8" id="KW-1185">Reference proteome</keyword>
<dbReference type="EMBL" id="OZ034817">
    <property type="protein sequence ID" value="CAL1384369.1"/>
    <property type="molecule type" value="Genomic_DNA"/>
</dbReference>
<dbReference type="InterPro" id="IPR029190">
    <property type="entry name" value="Rrp14/SURF6_C"/>
</dbReference>
<dbReference type="GO" id="GO:0003677">
    <property type="term" value="F:DNA binding"/>
    <property type="evidence" value="ECO:0007669"/>
    <property type="project" value="TreeGrafter"/>
</dbReference>
<feature type="compositionally biased region" description="Basic and acidic residues" evidence="4">
    <location>
        <begin position="242"/>
        <end position="267"/>
    </location>
</feature>
<reference evidence="7 8" key="1">
    <citation type="submission" date="2024-04" db="EMBL/GenBank/DDBJ databases">
        <authorList>
            <person name="Fracassetti M."/>
        </authorList>
    </citation>
    <scope>NUCLEOTIDE SEQUENCE [LARGE SCALE GENOMIC DNA]</scope>
</reference>
<evidence type="ECO:0000256" key="4">
    <source>
        <dbReference type="SAM" id="MobiDB-lite"/>
    </source>
</evidence>
<dbReference type="PANTHER" id="PTHR14369">
    <property type="entry name" value="SURFEIT LOCUS PROTEIN 6"/>
    <property type="match status" value="1"/>
</dbReference>
<dbReference type="Pfam" id="PF04935">
    <property type="entry name" value="SURF6"/>
    <property type="match status" value="1"/>
</dbReference>
<feature type="region of interest" description="Disordered" evidence="4">
    <location>
        <begin position="62"/>
        <end position="202"/>
    </location>
</feature>
<organism evidence="7 8">
    <name type="scientific">Linum trigynum</name>
    <dbReference type="NCBI Taxonomy" id="586398"/>
    <lineage>
        <taxon>Eukaryota</taxon>
        <taxon>Viridiplantae</taxon>
        <taxon>Streptophyta</taxon>
        <taxon>Embryophyta</taxon>
        <taxon>Tracheophyta</taxon>
        <taxon>Spermatophyta</taxon>
        <taxon>Magnoliopsida</taxon>
        <taxon>eudicotyledons</taxon>
        <taxon>Gunneridae</taxon>
        <taxon>Pentapetalae</taxon>
        <taxon>rosids</taxon>
        <taxon>fabids</taxon>
        <taxon>Malpighiales</taxon>
        <taxon>Linaceae</taxon>
        <taxon>Linum</taxon>
    </lineage>
</organism>
<protein>
    <submittedName>
        <fullName evidence="7">Uncharacterized protein</fullName>
    </submittedName>
</protein>
<proteinExistence type="inferred from homology"/>
<sequence>MKKKKQQNDVVEPEREVDLKSLIHQHSQFFDKLVELIPAKFYLSKDEDKPWFQGLSKAKRAAAKKEARENIKKARRDRLDPDKANVTTLDLLKQNLEKEKQKEESDDDEEEEEEEEEEEDEDEEEEVEINPVISGVKDDARSATYEDLRERYKRKLEELRGERKADGNSRRQQKREERQEYRSKRKREHGSGGKKAVATKAEIAKNVEKEAEEATKELRFSHVKIGDEDDHGMMKKKRKLSKGQELEKAKELQEAKADPEKGAKESWRAATSKAAGVKVHDDPKLLKQSIKKEKKRQQKNAEKWKERVESQHKVKAGKQEKRSQNIAGRIQEKKARKIAKREKKLMRPGFEGRKEGYINEATST</sequence>
<comment type="similarity">
    <text evidence="2">Belongs to the SURF6 family.</text>
</comment>
<evidence type="ECO:0000256" key="3">
    <source>
        <dbReference type="ARBA" id="ARBA00023242"/>
    </source>
</evidence>
<feature type="compositionally biased region" description="Acidic residues" evidence="4">
    <location>
        <begin position="104"/>
        <end position="128"/>
    </location>
</feature>
<feature type="region of interest" description="Disordered" evidence="4">
    <location>
        <begin position="222"/>
        <end position="364"/>
    </location>
</feature>
<gene>
    <name evidence="7" type="ORF">LTRI10_LOCUS25578</name>
</gene>
<evidence type="ECO:0000313" key="7">
    <source>
        <dbReference type="EMBL" id="CAL1384369.1"/>
    </source>
</evidence>
<evidence type="ECO:0000313" key="8">
    <source>
        <dbReference type="Proteomes" id="UP001497516"/>
    </source>
</evidence>
<keyword evidence="3" id="KW-0539">Nucleus</keyword>
<evidence type="ECO:0000259" key="6">
    <source>
        <dbReference type="Pfam" id="PF15459"/>
    </source>
</evidence>
<accession>A0AAV2EEY0</accession>
<feature type="compositionally biased region" description="Basic and acidic residues" evidence="4">
    <location>
        <begin position="136"/>
        <end position="182"/>
    </location>
</feature>
<evidence type="ECO:0000259" key="5">
    <source>
        <dbReference type="Pfam" id="PF04935"/>
    </source>
</evidence>
<feature type="domain" description="Ribosomal RNA-processing protein 14 N-terminal" evidence="6">
    <location>
        <begin position="23"/>
        <end position="82"/>
    </location>
</feature>
<dbReference type="GO" id="GO:0005730">
    <property type="term" value="C:nucleolus"/>
    <property type="evidence" value="ECO:0007669"/>
    <property type="project" value="TreeGrafter"/>
</dbReference>
<dbReference type="InterPro" id="IPR007019">
    <property type="entry name" value="SURF6"/>
</dbReference>